<dbReference type="PROSITE" id="PS50166">
    <property type="entry name" value="IMPORTIN_B_NT"/>
    <property type="match status" value="1"/>
</dbReference>
<dbReference type="PANTHER" id="PTHR10997">
    <property type="entry name" value="IMPORTIN-7, 8, 11"/>
    <property type="match status" value="1"/>
</dbReference>
<evidence type="ECO:0000313" key="9">
    <source>
        <dbReference type="EMBL" id="KAF9783216.1"/>
    </source>
</evidence>
<protein>
    <submittedName>
        <fullName evidence="9">ARM repeat-containing protein</fullName>
    </submittedName>
</protein>
<dbReference type="AlphaFoldDB" id="A0A9P6HAW8"/>
<gene>
    <name evidence="9" type="ORF">BJ322DRAFT_1069666</name>
</gene>
<comment type="caution">
    <text evidence="9">The sequence shown here is derived from an EMBL/GenBank/DDBJ whole genome shotgun (WGS) entry which is preliminary data.</text>
</comment>
<evidence type="ECO:0000313" key="10">
    <source>
        <dbReference type="Proteomes" id="UP000736335"/>
    </source>
</evidence>
<proteinExistence type="predicted"/>
<dbReference type="SMART" id="SM00913">
    <property type="entry name" value="IBN_N"/>
    <property type="match status" value="1"/>
</dbReference>
<evidence type="ECO:0000256" key="2">
    <source>
        <dbReference type="ARBA" id="ARBA00004496"/>
    </source>
</evidence>
<dbReference type="EMBL" id="WIUZ02000010">
    <property type="protein sequence ID" value="KAF9783216.1"/>
    <property type="molecule type" value="Genomic_DNA"/>
</dbReference>
<evidence type="ECO:0000256" key="1">
    <source>
        <dbReference type="ARBA" id="ARBA00004123"/>
    </source>
</evidence>
<dbReference type="Gene3D" id="1.25.10.10">
    <property type="entry name" value="Leucine-rich Repeat Variant"/>
    <property type="match status" value="1"/>
</dbReference>
<evidence type="ECO:0000256" key="4">
    <source>
        <dbReference type="ARBA" id="ARBA00022490"/>
    </source>
</evidence>
<dbReference type="OrthoDB" id="760868at2759"/>
<evidence type="ECO:0000256" key="3">
    <source>
        <dbReference type="ARBA" id="ARBA00022448"/>
    </source>
</evidence>
<comment type="subcellular location">
    <subcellularLocation>
        <location evidence="2">Cytoplasm</location>
    </subcellularLocation>
    <subcellularLocation>
        <location evidence="1">Nucleus</location>
    </subcellularLocation>
</comment>
<name>A0A9P6HAW8_9AGAM</name>
<dbReference type="GO" id="GO:0005635">
    <property type="term" value="C:nuclear envelope"/>
    <property type="evidence" value="ECO:0007669"/>
    <property type="project" value="TreeGrafter"/>
</dbReference>
<feature type="region of interest" description="Disordered" evidence="7">
    <location>
        <begin position="955"/>
        <end position="977"/>
    </location>
</feature>
<feature type="domain" description="Importin N-terminal" evidence="8">
    <location>
        <begin position="24"/>
        <end position="102"/>
    </location>
</feature>
<feature type="compositionally biased region" description="Acidic residues" evidence="7">
    <location>
        <begin position="968"/>
        <end position="977"/>
    </location>
</feature>
<dbReference type="GO" id="GO:0005829">
    <property type="term" value="C:cytosol"/>
    <property type="evidence" value="ECO:0007669"/>
    <property type="project" value="TreeGrafter"/>
</dbReference>
<keyword evidence="10" id="KW-1185">Reference proteome</keyword>
<dbReference type="GO" id="GO:0031267">
    <property type="term" value="F:small GTPase binding"/>
    <property type="evidence" value="ECO:0007669"/>
    <property type="project" value="InterPro"/>
</dbReference>
<evidence type="ECO:0000259" key="8">
    <source>
        <dbReference type="PROSITE" id="PS50166"/>
    </source>
</evidence>
<dbReference type="Proteomes" id="UP000736335">
    <property type="component" value="Unassembled WGS sequence"/>
</dbReference>
<dbReference type="GO" id="GO:0006606">
    <property type="term" value="P:protein import into nucleus"/>
    <property type="evidence" value="ECO:0007669"/>
    <property type="project" value="TreeGrafter"/>
</dbReference>
<keyword evidence="3" id="KW-0813">Transport</keyword>
<dbReference type="SUPFAM" id="SSF48371">
    <property type="entry name" value="ARM repeat"/>
    <property type="match status" value="1"/>
</dbReference>
<evidence type="ECO:0000256" key="6">
    <source>
        <dbReference type="ARBA" id="ARBA00023242"/>
    </source>
</evidence>
<keyword evidence="6" id="KW-0539">Nucleus</keyword>
<evidence type="ECO:0000256" key="5">
    <source>
        <dbReference type="ARBA" id="ARBA00022927"/>
    </source>
</evidence>
<reference evidence="9" key="2">
    <citation type="submission" date="2020-11" db="EMBL/GenBank/DDBJ databases">
        <authorList>
            <consortium name="DOE Joint Genome Institute"/>
            <person name="Kuo A."/>
            <person name="Miyauchi S."/>
            <person name="Kiss E."/>
            <person name="Drula E."/>
            <person name="Kohler A."/>
            <person name="Sanchez-Garcia M."/>
            <person name="Andreopoulos B."/>
            <person name="Barry K.W."/>
            <person name="Bonito G."/>
            <person name="Buee M."/>
            <person name="Carver A."/>
            <person name="Chen C."/>
            <person name="Cichocki N."/>
            <person name="Clum A."/>
            <person name="Culley D."/>
            <person name="Crous P.W."/>
            <person name="Fauchery L."/>
            <person name="Girlanda M."/>
            <person name="Hayes R."/>
            <person name="Keri Z."/>
            <person name="Labutti K."/>
            <person name="Lipzen A."/>
            <person name="Lombard V."/>
            <person name="Magnuson J."/>
            <person name="Maillard F."/>
            <person name="Morin E."/>
            <person name="Murat C."/>
            <person name="Nolan M."/>
            <person name="Ohm R."/>
            <person name="Pangilinan J."/>
            <person name="Pereira M."/>
            <person name="Perotto S."/>
            <person name="Peter M."/>
            <person name="Riley R."/>
            <person name="Sitrit Y."/>
            <person name="Stielow B."/>
            <person name="Szollosi G."/>
            <person name="Zifcakova L."/>
            <person name="Stursova M."/>
            <person name="Spatafora J.W."/>
            <person name="Tedersoo L."/>
            <person name="Vaario L.-M."/>
            <person name="Yamada A."/>
            <person name="Yan M."/>
            <person name="Wang P."/>
            <person name="Xu J."/>
            <person name="Bruns T."/>
            <person name="Baldrian P."/>
            <person name="Vilgalys R."/>
            <person name="Henrissat B."/>
            <person name="Grigoriev I.V."/>
            <person name="Hibbett D."/>
            <person name="Nagy L.G."/>
            <person name="Martin F.M."/>
        </authorList>
    </citation>
    <scope>NUCLEOTIDE SEQUENCE</scope>
    <source>
        <strain evidence="9">UH-Tt-Lm1</strain>
    </source>
</reference>
<reference evidence="9" key="1">
    <citation type="journal article" date="2020" name="Nat. Commun.">
        <title>Large-scale genome sequencing of mycorrhizal fungi provides insights into the early evolution of symbiotic traits.</title>
        <authorList>
            <person name="Miyauchi S."/>
            <person name="Kiss E."/>
            <person name="Kuo A."/>
            <person name="Drula E."/>
            <person name="Kohler A."/>
            <person name="Sanchez-Garcia M."/>
            <person name="Morin E."/>
            <person name="Andreopoulos B."/>
            <person name="Barry K.W."/>
            <person name="Bonito G."/>
            <person name="Buee M."/>
            <person name="Carver A."/>
            <person name="Chen C."/>
            <person name="Cichocki N."/>
            <person name="Clum A."/>
            <person name="Culley D."/>
            <person name="Crous P.W."/>
            <person name="Fauchery L."/>
            <person name="Girlanda M."/>
            <person name="Hayes R.D."/>
            <person name="Keri Z."/>
            <person name="LaButti K."/>
            <person name="Lipzen A."/>
            <person name="Lombard V."/>
            <person name="Magnuson J."/>
            <person name="Maillard F."/>
            <person name="Murat C."/>
            <person name="Nolan M."/>
            <person name="Ohm R.A."/>
            <person name="Pangilinan J."/>
            <person name="Pereira M.F."/>
            <person name="Perotto S."/>
            <person name="Peter M."/>
            <person name="Pfister S."/>
            <person name="Riley R."/>
            <person name="Sitrit Y."/>
            <person name="Stielow J.B."/>
            <person name="Szollosi G."/>
            <person name="Zifcakova L."/>
            <person name="Stursova M."/>
            <person name="Spatafora J.W."/>
            <person name="Tedersoo L."/>
            <person name="Vaario L.M."/>
            <person name="Yamada A."/>
            <person name="Yan M."/>
            <person name="Wang P."/>
            <person name="Xu J."/>
            <person name="Bruns T."/>
            <person name="Baldrian P."/>
            <person name="Vilgalys R."/>
            <person name="Dunand C."/>
            <person name="Henrissat B."/>
            <person name="Grigoriev I.V."/>
            <person name="Hibbett D."/>
            <person name="Nagy L.G."/>
            <person name="Martin F.M."/>
        </authorList>
    </citation>
    <scope>NUCLEOTIDE SEQUENCE</scope>
    <source>
        <strain evidence="9">UH-Tt-Lm1</strain>
    </source>
</reference>
<dbReference type="PANTHER" id="PTHR10997:SF18">
    <property type="entry name" value="D-IMPORTIN 7_RANBP7"/>
    <property type="match status" value="1"/>
</dbReference>
<keyword evidence="5" id="KW-0653">Protein transport</keyword>
<sequence length="1037" mass="116613">MDLKALTSLFATTLSPDPNVRKAGELQIRKIAGQEGIIVALLQIISAEGVDNATRQACAVWLKNRVHTCYDIDSSEIRPDRTPISQPDCDALKSSLLPLLASTPSRPISIQLAATLKDIIIRDFPEKWPNLFSDINKLLASGDIREVVAGCQASLELIKAFEARRKVLPELLPQLLPTLVNIATQSLSAPHPGSSQEIPMLLHYILKTYMKTTLLQLSGHQMSNESLVPWGRLFFQVINLQLPSDAVPTNEDERERCEWWKAKKWAYATLGRLYRRYGDPSQLPSTLKDEYGAFADSFVNTFAPEIIKVYLHQVELFVSGQAWLSKKCQYYIFTFFSDCIKPKSTWHLIKPHFETLVSSFVYPQMTFTPAKEELWHTDPVDLVRQQVDDGDYFDTPLVAATTFLVQLVKSRTKVTFRPILTFINNVLRSNPEAPRKYGALNMTVSLAPFIMRHPDVKDGMEQFLMERVLPCFGAPEPYLRAVACEVLCSVEKVGVKWGDEQNLHHHFSAVVAAMSDEELPVKVHSILALTQMIIIHDSIRNVVASQIGKLVQDLLKLCDETELESLNSSLKAIVAYYHEELLPVAVELTVRLCDTYMRLAGEVASKSGETSDQDISSPFEFDGGEDKEIAAMNIAQTIGTVISAVETSPEILAQVQDVIAPIVVFTLEKQLIDLFDNAYELIDSTTFKLRKISPNLWPIFELTYKALKTHAINWIEEMIPTLDNFLSYGSDVFKTRADYRNMIVDIYTTVLNSDSLGENDFINGSKLADSILLNLRGHVDDYLQVIVNTALAHFDSAKTNKFRLSNLEVLINCVLYNPAAALHFIEAYSPGMAGTFLDRWFAAIKEENGLPRVYDKRLTIIALSALMEMERSTIPEPLSKAWPFMVSGALKVFDGLPKAVAARKELEDTFEDDEEFEDDDEDYLNMNEDEGDVWDEESAYMEVLAKEGARLRAMNEKREGGYPGSDSSSEEEEIEEELGYFSPLDTVNPYETFKSALTNFQQKNPAAYQAATTSLDVEQQTSLMEVMKKAELPQAQA</sequence>
<keyword evidence="4" id="KW-0963">Cytoplasm</keyword>
<organism evidence="9 10">
    <name type="scientific">Thelephora terrestris</name>
    <dbReference type="NCBI Taxonomy" id="56493"/>
    <lineage>
        <taxon>Eukaryota</taxon>
        <taxon>Fungi</taxon>
        <taxon>Dikarya</taxon>
        <taxon>Basidiomycota</taxon>
        <taxon>Agaricomycotina</taxon>
        <taxon>Agaricomycetes</taxon>
        <taxon>Thelephorales</taxon>
        <taxon>Thelephoraceae</taxon>
        <taxon>Thelephora</taxon>
    </lineage>
</organism>
<evidence type="ECO:0000256" key="7">
    <source>
        <dbReference type="SAM" id="MobiDB-lite"/>
    </source>
</evidence>
<dbReference type="InterPro" id="IPR016024">
    <property type="entry name" value="ARM-type_fold"/>
</dbReference>
<accession>A0A9P6HAW8</accession>
<dbReference type="InterPro" id="IPR011989">
    <property type="entry name" value="ARM-like"/>
</dbReference>
<dbReference type="InterPro" id="IPR001494">
    <property type="entry name" value="Importin-beta_N"/>
</dbReference>